<dbReference type="NCBIfam" id="NF009299">
    <property type="entry name" value="PRK12656.1"/>
    <property type="match status" value="1"/>
</dbReference>
<comment type="caution">
    <text evidence="3">The sequence shown here is derived from an EMBL/GenBank/DDBJ whole genome shotgun (WGS) entry which is preliminary data.</text>
</comment>
<protein>
    <submittedName>
        <fullName evidence="3">Transaldolase</fullName>
    </submittedName>
</protein>
<proteinExistence type="predicted"/>
<name>A0ABQ5JL98_9LACO</name>
<gene>
    <name evidence="3" type="primary">tal3</name>
    <name evidence="3" type="ORF">LPAF129_12860</name>
</gene>
<dbReference type="EMBL" id="BQXH01000010">
    <property type="protein sequence ID" value="GKS81600.1"/>
    <property type="molecule type" value="Genomic_DNA"/>
</dbReference>
<evidence type="ECO:0000256" key="2">
    <source>
        <dbReference type="ARBA" id="ARBA00023270"/>
    </source>
</evidence>
<comment type="subcellular location">
    <subcellularLocation>
        <location evidence="1">Cytoplasm</location>
    </subcellularLocation>
</comment>
<dbReference type="PANTHER" id="PTHR10683">
    <property type="entry name" value="TRANSALDOLASE"/>
    <property type="match status" value="1"/>
</dbReference>
<organism evidence="3 4">
    <name type="scientific">Ligilactobacillus pabuli</name>
    <dbReference type="NCBI Taxonomy" id="2886039"/>
    <lineage>
        <taxon>Bacteria</taxon>
        <taxon>Bacillati</taxon>
        <taxon>Bacillota</taxon>
        <taxon>Bacilli</taxon>
        <taxon>Lactobacillales</taxon>
        <taxon>Lactobacillaceae</taxon>
        <taxon>Ligilactobacillus</taxon>
    </lineage>
</organism>
<sequence length="226" mass="24613">MEILVDTVNLAEIKKYHQMLNLSGVTSNPTIIKKEGHVDFFEHLRAIRQIIGPDKTLHVQAVGETTAEIVADAHRVLQEIDHDVYIKIPTDPAGLEAMKQLKKENVHITATAIYTVFQGELAIAAGADYLAPYYNRMMNMNIDAASVIAELAQAIEMSHSQTKILAASLHNVAQVTSALKNGAQAVTIGTDVIAAGLNAPMIAAAVHDFKKDWQSMYGEQTIADLN</sequence>
<dbReference type="Proteomes" id="UP001055149">
    <property type="component" value="Unassembled WGS sequence"/>
</dbReference>
<keyword evidence="2" id="KW-0704">Schiff base</keyword>
<dbReference type="CDD" id="cd00956">
    <property type="entry name" value="Transaldolase_FSA"/>
    <property type="match status" value="1"/>
</dbReference>
<dbReference type="RefSeq" id="WP_244055340.1">
    <property type="nucleotide sequence ID" value="NZ_BQXH01000010.1"/>
</dbReference>
<dbReference type="InterPro" id="IPR001585">
    <property type="entry name" value="TAL/FSA"/>
</dbReference>
<evidence type="ECO:0000313" key="4">
    <source>
        <dbReference type="Proteomes" id="UP001055149"/>
    </source>
</evidence>
<dbReference type="InterPro" id="IPR033919">
    <property type="entry name" value="TSA/FSA_arc/bac"/>
</dbReference>
<reference evidence="3" key="1">
    <citation type="journal article" date="2022" name="Int. J. Syst. Evol. Microbiol.">
        <title>A novel species of lactic acid bacteria, Ligilactobacillus pabuli sp. nov., isolated from alfalfa silage.</title>
        <authorList>
            <person name="Tohno M."/>
            <person name="Tanizawa Y."/>
            <person name="Sawada H."/>
            <person name="Sakamoto M."/>
            <person name="Ohkuma M."/>
            <person name="Kobayashi H."/>
        </authorList>
    </citation>
    <scope>NUCLEOTIDE SEQUENCE</scope>
    <source>
        <strain evidence="3">AF129</strain>
    </source>
</reference>
<dbReference type="Gene3D" id="3.20.20.70">
    <property type="entry name" value="Aldolase class I"/>
    <property type="match status" value="1"/>
</dbReference>
<dbReference type="InterPro" id="IPR013785">
    <property type="entry name" value="Aldolase_TIM"/>
</dbReference>
<evidence type="ECO:0000256" key="1">
    <source>
        <dbReference type="ARBA" id="ARBA00004496"/>
    </source>
</evidence>
<evidence type="ECO:0000313" key="3">
    <source>
        <dbReference type="EMBL" id="GKS81600.1"/>
    </source>
</evidence>
<dbReference type="PROSITE" id="PS01054">
    <property type="entry name" value="TRANSALDOLASE_1"/>
    <property type="match status" value="1"/>
</dbReference>
<accession>A0ABQ5JL98</accession>
<dbReference type="PANTHER" id="PTHR10683:SF28">
    <property type="entry name" value="TRANSALDOLASE C"/>
    <property type="match status" value="1"/>
</dbReference>
<dbReference type="InterPro" id="IPR018225">
    <property type="entry name" value="Transaldolase_AS"/>
</dbReference>
<dbReference type="Pfam" id="PF00923">
    <property type="entry name" value="TAL_FSA"/>
    <property type="match status" value="1"/>
</dbReference>
<dbReference type="SUPFAM" id="SSF51569">
    <property type="entry name" value="Aldolase"/>
    <property type="match status" value="1"/>
</dbReference>
<keyword evidence="4" id="KW-1185">Reference proteome</keyword>